<keyword evidence="3" id="KW-1185">Reference proteome</keyword>
<organism evidence="2 3">
    <name type="scientific">Nocardioides fonticola</name>
    <dbReference type="NCBI Taxonomy" id="450363"/>
    <lineage>
        <taxon>Bacteria</taxon>
        <taxon>Bacillati</taxon>
        <taxon>Actinomycetota</taxon>
        <taxon>Actinomycetes</taxon>
        <taxon>Propionibacteriales</taxon>
        <taxon>Nocardioidaceae</taxon>
        <taxon>Nocardioides</taxon>
    </lineage>
</organism>
<name>A0ABP7XRR6_9ACTN</name>
<dbReference type="Proteomes" id="UP001501495">
    <property type="component" value="Unassembled WGS sequence"/>
</dbReference>
<evidence type="ECO:0008006" key="4">
    <source>
        <dbReference type="Google" id="ProtNLM"/>
    </source>
</evidence>
<evidence type="ECO:0000313" key="2">
    <source>
        <dbReference type="EMBL" id="GAA4123294.1"/>
    </source>
</evidence>
<evidence type="ECO:0000313" key="3">
    <source>
        <dbReference type="Proteomes" id="UP001501495"/>
    </source>
</evidence>
<dbReference type="EMBL" id="BAAAZH010000023">
    <property type="protein sequence ID" value="GAA4123294.1"/>
    <property type="molecule type" value="Genomic_DNA"/>
</dbReference>
<reference evidence="3" key="1">
    <citation type="journal article" date="2019" name="Int. J. Syst. Evol. Microbiol.">
        <title>The Global Catalogue of Microorganisms (GCM) 10K type strain sequencing project: providing services to taxonomists for standard genome sequencing and annotation.</title>
        <authorList>
            <consortium name="The Broad Institute Genomics Platform"/>
            <consortium name="The Broad Institute Genome Sequencing Center for Infectious Disease"/>
            <person name="Wu L."/>
            <person name="Ma J."/>
        </authorList>
    </citation>
    <scope>NUCLEOTIDE SEQUENCE [LARGE SCALE GENOMIC DNA]</scope>
    <source>
        <strain evidence="3">JCM 16703</strain>
    </source>
</reference>
<accession>A0ABP7XRR6</accession>
<evidence type="ECO:0000256" key="1">
    <source>
        <dbReference type="SAM" id="MobiDB-lite"/>
    </source>
</evidence>
<gene>
    <name evidence="2" type="ORF">GCM10022215_29850</name>
</gene>
<protein>
    <recommendedName>
        <fullName evidence="4">Terminase</fullName>
    </recommendedName>
</protein>
<proteinExistence type="predicted"/>
<dbReference type="RefSeq" id="WP_344734253.1">
    <property type="nucleotide sequence ID" value="NZ_BAAAZH010000023.1"/>
</dbReference>
<sequence>MAAPTHPKAPTGLRPAGRKLWNDVVAKYTLRVDELAVLARAAKTADRLAELEKAHADLGRPFLTRGSMGQDVIHPLIAEIRNHEAHLSTQLAKLKLPDMPAAGETGGTGRRNQQRDAAQSRWAQAHGAGA</sequence>
<comment type="caution">
    <text evidence="2">The sequence shown here is derived from an EMBL/GenBank/DDBJ whole genome shotgun (WGS) entry which is preliminary data.</text>
</comment>
<feature type="region of interest" description="Disordered" evidence="1">
    <location>
        <begin position="96"/>
        <end position="130"/>
    </location>
</feature>